<dbReference type="PANTHER" id="PTHR33326:SF21">
    <property type="match status" value="1"/>
</dbReference>
<dbReference type="OrthoDB" id="664302at2759"/>
<dbReference type="Proteomes" id="UP000015106">
    <property type="component" value="Chromosome 1"/>
</dbReference>
<name>A0A8R7P4Q1_TRIUA</name>
<dbReference type="RefSeq" id="XP_048543492.1">
    <property type="nucleotide sequence ID" value="XM_048687535.1"/>
</dbReference>
<accession>A0A8R7P4Q1</accession>
<protein>
    <recommendedName>
        <fullName evidence="2">DUF3615 domain-containing protein</fullName>
    </recommendedName>
</protein>
<organism evidence="3 4">
    <name type="scientific">Triticum urartu</name>
    <name type="common">Red wild einkorn</name>
    <name type="synonym">Crithodium urartu</name>
    <dbReference type="NCBI Taxonomy" id="4572"/>
    <lineage>
        <taxon>Eukaryota</taxon>
        <taxon>Viridiplantae</taxon>
        <taxon>Streptophyta</taxon>
        <taxon>Embryophyta</taxon>
        <taxon>Tracheophyta</taxon>
        <taxon>Spermatophyta</taxon>
        <taxon>Magnoliopsida</taxon>
        <taxon>Liliopsida</taxon>
        <taxon>Poales</taxon>
        <taxon>Poaceae</taxon>
        <taxon>BOP clade</taxon>
        <taxon>Pooideae</taxon>
        <taxon>Triticodae</taxon>
        <taxon>Triticeae</taxon>
        <taxon>Triticinae</taxon>
        <taxon>Triticum</taxon>
    </lineage>
</organism>
<reference evidence="3" key="3">
    <citation type="submission" date="2022-06" db="UniProtKB">
        <authorList>
            <consortium name="EnsemblPlants"/>
        </authorList>
    </citation>
    <scope>IDENTIFICATION</scope>
</reference>
<evidence type="ECO:0000313" key="3">
    <source>
        <dbReference type="EnsemblPlants" id="TuG1812G0100003486.01.T01"/>
    </source>
</evidence>
<feature type="region of interest" description="Disordered" evidence="1">
    <location>
        <begin position="1"/>
        <end position="27"/>
    </location>
</feature>
<dbReference type="KEGG" id="tua:125522472"/>
<feature type="domain" description="DUF3615" evidence="2">
    <location>
        <begin position="95"/>
        <end position="187"/>
    </location>
</feature>
<dbReference type="Gramene" id="TuG1812G0100003486.01.T01">
    <property type="protein sequence ID" value="TuG1812G0100003486.01.T01"/>
    <property type="gene ID" value="TuG1812G0100003486.01"/>
</dbReference>
<dbReference type="GeneID" id="125522472"/>
<dbReference type="InterPro" id="IPR022059">
    <property type="entry name" value="DUF3615"/>
</dbReference>
<dbReference type="Pfam" id="PF12274">
    <property type="entry name" value="DUF3615"/>
    <property type="match status" value="1"/>
</dbReference>
<gene>
    <name evidence="3" type="primary">LOC125522472</name>
</gene>
<evidence type="ECO:0000256" key="1">
    <source>
        <dbReference type="SAM" id="MobiDB-lite"/>
    </source>
</evidence>
<dbReference type="AlphaFoldDB" id="A0A8R7P4Q1"/>
<evidence type="ECO:0000259" key="2">
    <source>
        <dbReference type="Pfam" id="PF12274"/>
    </source>
</evidence>
<reference evidence="3" key="2">
    <citation type="submission" date="2018-03" db="EMBL/GenBank/DDBJ databases">
        <title>The Triticum urartu genome reveals the dynamic nature of wheat genome evolution.</title>
        <authorList>
            <person name="Ling H."/>
            <person name="Ma B."/>
            <person name="Shi X."/>
            <person name="Liu H."/>
            <person name="Dong L."/>
            <person name="Sun H."/>
            <person name="Cao Y."/>
            <person name="Gao Q."/>
            <person name="Zheng S."/>
            <person name="Li Y."/>
            <person name="Yu Y."/>
            <person name="Du H."/>
            <person name="Qi M."/>
            <person name="Li Y."/>
            <person name="Yu H."/>
            <person name="Cui Y."/>
            <person name="Wang N."/>
            <person name="Chen C."/>
            <person name="Wu H."/>
            <person name="Zhao Y."/>
            <person name="Zhang J."/>
            <person name="Li Y."/>
            <person name="Zhou W."/>
            <person name="Zhang B."/>
            <person name="Hu W."/>
            <person name="Eijk M."/>
            <person name="Tang J."/>
            <person name="Witsenboer H."/>
            <person name="Zhao S."/>
            <person name="Li Z."/>
            <person name="Zhang A."/>
            <person name="Wang D."/>
            <person name="Liang C."/>
        </authorList>
    </citation>
    <scope>NUCLEOTIDE SEQUENCE [LARGE SCALE GENOMIC DNA]</scope>
    <source>
        <strain evidence="3">cv. G1812</strain>
    </source>
</reference>
<keyword evidence="4" id="KW-1185">Reference proteome</keyword>
<proteinExistence type="predicted"/>
<evidence type="ECO:0000313" key="4">
    <source>
        <dbReference type="Proteomes" id="UP000015106"/>
    </source>
</evidence>
<dbReference type="EnsemblPlants" id="TuG1812G0100003486.01.T01">
    <property type="protein sequence ID" value="TuG1812G0100003486.01.T01"/>
    <property type="gene ID" value="TuG1812G0100003486.01"/>
</dbReference>
<reference evidence="4" key="1">
    <citation type="journal article" date="2013" name="Nature">
        <title>Draft genome of the wheat A-genome progenitor Triticum urartu.</title>
        <authorList>
            <person name="Ling H.Q."/>
            <person name="Zhao S."/>
            <person name="Liu D."/>
            <person name="Wang J."/>
            <person name="Sun H."/>
            <person name="Zhang C."/>
            <person name="Fan H."/>
            <person name="Li D."/>
            <person name="Dong L."/>
            <person name="Tao Y."/>
            <person name="Gao C."/>
            <person name="Wu H."/>
            <person name="Li Y."/>
            <person name="Cui Y."/>
            <person name="Guo X."/>
            <person name="Zheng S."/>
            <person name="Wang B."/>
            <person name="Yu K."/>
            <person name="Liang Q."/>
            <person name="Yang W."/>
            <person name="Lou X."/>
            <person name="Chen J."/>
            <person name="Feng M."/>
            <person name="Jian J."/>
            <person name="Zhang X."/>
            <person name="Luo G."/>
            <person name="Jiang Y."/>
            <person name="Liu J."/>
            <person name="Wang Z."/>
            <person name="Sha Y."/>
            <person name="Zhang B."/>
            <person name="Wu H."/>
            <person name="Tang D."/>
            <person name="Shen Q."/>
            <person name="Xue P."/>
            <person name="Zou S."/>
            <person name="Wang X."/>
            <person name="Liu X."/>
            <person name="Wang F."/>
            <person name="Yang Y."/>
            <person name="An X."/>
            <person name="Dong Z."/>
            <person name="Zhang K."/>
            <person name="Zhang X."/>
            <person name="Luo M.C."/>
            <person name="Dvorak J."/>
            <person name="Tong Y."/>
            <person name="Wang J."/>
            <person name="Yang H."/>
            <person name="Li Z."/>
            <person name="Wang D."/>
            <person name="Zhang A."/>
            <person name="Wang J."/>
        </authorList>
    </citation>
    <scope>NUCLEOTIDE SEQUENCE</scope>
    <source>
        <strain evidence="4">cv. G1812</strain>
    </source>
</reference>
<sequence length="215" mass="24262">MSLTRSSSSASSGTASPPSEPVSVSGEEHIFNRDGFAGLETWEDPTPRLSAFTLEEFGDAWVAAAKRQLIRRPKTPPREELLRRRQEHDQKSLMIALNIYAKQNDMQPADIEVIEVKERNLIYEEGKGYLHFNFLVKMQGDPSRLFFAEVHPDCREEVDVYLCAPLEANDSGDCYGCKDRAKELMHPTSGGYLGGHKDVVFPFIYESDEESEDEA</sequence>
<dbReference type="PANTHER" id="PTHR33326">
    <property type="entry name" value="OS05G0543800 PROTEIN"/>
    <property type="match status" value="1"/>
</dbReference>
<feature type="compositionally biased region" description="Low complexity" evidence="1">
    <location>
        <begin position="1"/>
        <end position="25"/>
    </location>
</feature>